<keyword evidence="3" id="KW-0963">Cytoplasm</keyword>
<dbReference type="InterPro" id="IPR042541">
    <property type="entry name" value="BART_sf"/>
</dbReference>
<name>A0ABP0J5M5_9DINO</name>
<evidence type="ECO:0000256" key="2">
    <source>
        <dbReference type="ARBA" id="ARBA00004496"/>
    </source>
</evidence>
<keyword evidence="4" id="KW-0969">Cilium</keyword>
<keyword evidence="8" id="KW-1185">Reference proteome</keyword>
<evidence type="ECO:0000259" key="6">
    <source>
        <dbReference type="Pfam" id="PF11527"/>
    </source>
</evidence>
<accession>A0ABP0J5M5</accession>
<comment type="caution">
    <text evidence="7">The sequence shown here is derived from an EMBL/GenBank/DDBJ whole genome shotgun (WGS) entry which is preliminary data.</text>
</comment>
<organism evidence="7 8">
    <name type="scientific">Durusdinium trenchii</name>
    <dbReference type="NCBI Taxonomy" id="1381693"/>
    <lineage>
        <taxon>Eukaryota</taxon>
        <taxon>Sar</taxon>
        <taxon>Alveolata</taxon>
        <taxon>Dinophyceae</taxon>
        <taxon>Suessiales</taxon>
        <taxon>Symbiodiniaceae</taxon>
        <taxon>Durusdinium</taxon>
    </lineage>
</organism>
<evidence type="ECO:0000313" key="7">
    <source>
        <dbReference type="EMBL" id="CAK9009608.1"/>
    </source>
</evidence>
<dbReference type="Proteomes" id="UP001642464">
    <property type="component" value="Unassembled WGS sequence"/>
</dbReference>
<evidence type="ECO:0000256" key="5">
    <source>
        <dbReference type="ARBA" id="ARBA00023273"/>
    </source>
</evidence>
<evidence type="ECO:0000313" key="8">
    <source>
        <dbReference type="Proteomes" id="UP001642464"/>
    </source>
</evidence>
<comment type="subcellular location">
    <subcellularLocation>
        <location evidence="1">Cell projection</location>
        <location evidence="1">Cilium</location>
    </subcellularLocation>
    <subcellularLocation>
        <location evidence="2">Cytoplasm</location>
    </subcellularLocation>
</comment>
<gene>
    <name evidence="7" type="ORF">SCF082_LOCUS10347</name>
</gene>
<reference evidence="7 8" key="1">
    <citation type="submission" date="2024-02" db="EMBL/GenBank/DDBJ databases">
        <authorList>
            <person name="Chen Y."/>
            <person name="Shah S."/>
            <person name="Dougan E. K."/>
            <person name="Thang M."/>
            <person name="Chan C."/>
        </authorList>
    </citation>
    <scope>NUCLEOTIDE SEQUENCE [LARGE SCALE GENOMIC DNA]</scope>
</reference>
<sequence length="221" mass="24417">MEDAYHAPPPPPAPAVGAEATYERLATLAPVCGSCLEPLVSGFLQDATFRQELQDFIVGRASSFLVLCEDGSYPLVWKAYHNEYRSIFERQMQKILASLSITEAELTELCHWLQSDFGHGFQYDDGLHAFLEAVTASEAYENFLAVMFAEVSRQAGETVEITVPLGLSPGDAFQVTYLGIRYDLQVPENCSAGTFQLSVIRPSKLDIVSLFNVPDSFYGLD</sequence>
<evidence type="ECO:0000256" key="3">
    <source>
        <dbReference type="ARBA" id="ARBA00022490"/>
    </source>
</evidence>
<evidence type="ECO:0000256" key="1">
    <source>
        <dbReference type="ARBA" id="ARBA00004138"/>
    </source>
</evidence>
<dbReference type="Gene3D" id="1.20.1520.10">
    <property type="entry name" value="ADP-ribosylation factor-like 2-binding protein, domain"/>
    <property type="match status" value="1"/>
</dbReference>
<protein>
    <submittedName>
        <fullName evidence="7">ARL2_Bind_BART domain-containing protein</fullName>
    </submittedName>
</protein>
<evidence type="ECO:0000256" key="4">
    <source>
        <dbReference type="ARBA" id="ARBA00023069"/>
    </source>
</evidence>
<dbReference type="EMBL" id="CAXAMM010006036">
    <property type="protein sequence ID" value="CAK9009608.1"/>
    <property type="molecule type" value="Genomic_DNA"/>
</dbReference>
<dbReference type="InterPro" id="IPR023379">
    <property type="entry name" value="BART_dom"/>
</dbReference>
<dbReference type="Pfam" id="PF11527">
    <property type="entry name" value="ARL2_Bind_BART"/>
    <property type="match status" value="1"/>
</dbReference>
<feature type="domain" description="BART" evidence="6">
    <location>
        <begin position="41"/>
        <end position="150"/>
    </location>
</feature>
<keyword evidence="5" id="KW-0966">Cell projection</keyword>
<proteinExistence type="predicted"/>